<evidence type="ECO:0000313" key="1">
    <source>
        <dbReference type="EMBL" id="MDE1460483.1"/>
    </source>
</evidence>
<proteinExistence type="predicted"/>
<name>A0ABT5U4S9_9GAMM</name>
<sequence>MKSNLPDFDELLFLANNKPDDLERLRKQLIEEAIQDAPLEYQRRLRGIQFQVDMKIRQSSNPMSACVAISKLMYESLHQLQLTLTNPEHAQLTRKRLNGELPAEDGAAPADVICLTNRRAAAPTI</sequence>
<comment type="caution">
    <text evidence="1">The sequence shown here is derived from an EMBL/GenBank/DDBJ whole genome shotgun (WGS) entry which is preliminary data.</text>
</comment>
<protein>
    <submittedName>
        <fullName evidence="1">DUF3135 domain-containing protein</fullName>
    </submittedName>
</protein>
<keyword evidence="2" id="KW-1185">Reference proteome</keyword>
<reference evidence="1 2" key="1">
    <citation type="submission" date="2022-11" db="EMBL/GenBank/DDBJ databases">
        <title>Spartinivicinus poritis sp. nov., isolated from scleractinian coral Porites lutea.</title>
        <authorList>
            <person name="Zhang G."/>
            <person name="Cai L."/>
            <person name="Wei Q."/>
        </authorList>
    </citation>
    <scope>NUCLEOTIDE SEQUENCE [LARGE SCALE GENOMIC DNA]</scope>
    <source>
        <strain evidence="1 2">A2-2</strain>
    </source>
</reference>
<dbReference type="Proteomes" id="UP001528823">
    <property type="component" value="Unassembled WGS sequence"/>
</dbReference>
<gene>
    <name evidence="1" type="ORF">ORQ98_00750</name>
</gene>
<dbReference type="RefSeq" id="WP_274686856.1">
    <property type="nucleotide sequence ID" value="NZ_JAPMOU010000001.1"/>
</dbReference>
<dbReference type="Pfam" id="PF11333">
    <property type="entry name" value="DUF3135"/>
    <property type="match status" value="1"/>
</dbReference>
<organism evidence="1 2">
    <name type="scientific">Spartinivicinus poritis</name>
    <dbReference type="NCBI Taxonomy" id="2994640"/>
    <lineage>
        <taxon>Bacteria</taxon>
        <taxon>Pseudomonadati</taxon>
        <taxon>Pseudomonadota</taxon>
        <taxon>Gammaproteobacteria</taxon>
        <taxon>Oceanospirillales</taxon>
        <taxon>Zooshikellaceae</taxon>
        <taxon>Spartinivicinus</taxon>
    </lineage>
</organism>
<dbReference type="InterPro" id="IPR021482">
    <property type="entry name" value="DUF3135"/>
</dbReference>
<accession>A0ABT5U4S9</accession>
<dbReference type="EMBL" id="JAPMOU010000001">
    <property type="protein sequence ID" value="MDE1460483.1"/>
    <property type="molecule type" value="Genomic_DNA"/>
</dbReference>
<evidence type="ECO:0000313" key="2">
    <source>
        <dbReference type="Proteomes" id="UP001528823"/>
    </source>
</evidence>